<dbReference type="EMBL" id="ML214087">
    <property type="protein sequence ID" value="TFK30991.1"/>
    <property type="molecule type" value="Genomic_DNA"/>
</dbReference>
<organism evidence="1 3">
    <name type="scientific">Crucibulum laeve</name>
    <dbReference type="NCBI Taxonomy" id="68775"/>
    <lineage>
        <taxon>Eukaryota</taxon>
        <taxon>Fungi</taxon>
        <taxon>Dikarya</taxon>
        <taxon>Basidiomycota</taxon>
        <taxon>Agaricomycotina</taxon>
        <taxon>Agaricomycetes</taxon>
        <taxon>Agaricomycetidae</taxon>
        <taxon>Agaricales</taxon>
        <taxon>Agaricineae</taxon>
        <taxon>Nidulariaceae</taxon>
        <taxon>Crucibulum</taxon>
    </lineage>
</organism>
<sequence>MDEMLSYEIKWRRGLSSHLHPSISTLRCRQILGSNNCSIPTCANLQSRQQTKYQLQHPCFTQSTRNHWRISLQRHPRHHQYSVGQTKSRQHLPFIWCDATFRYYVHIQRIPLVLYNDETGDVVTPLDNLDNPPTFPHPMRHHHGHINQMMYQFLLRHPSFRNQ</sequence>
<dbReference type="EMBL" id="ML214070">
    <property type="protein sequence ID" value="TFK31001.1"/>
    <property type="molecule type" value="Genomic_DNA"/>
</dbReference>
<proteinExistence type="predicted"/>
<dbReference type="AlphaFoldDB" id="A0A5C3LQI1"/>
<keyword evidence="3" id="KW-1185">Reference proteome</keyword>
<gene>
    <name evidence="2" type="ORF">BDQ12DRAFT_694636</name>
    <name evidence="1" type="ORF">BDQ12DRAFT_694644</name>
</gene>
<evidence type="ECO:0000313" key="1">
    <source>
        <dbReference type="EMBL" id="TFK30991.1"/>
    </source>
</evidence>
<reference evidence="1 3" key="1">
    <citation type="journal article" date="2019" name="Nat. Ecol. Evol.">
        <title>Megaphylogeny resolves global patterns of mushroom evolution.</title>
        <authorList>
            <person name="Varga T."/>
            <person name="Krizsan K."/>
            <person name="Foldi C."/>
            <person name="Dima B."/>
            <person name="Sanchez-Garcia M."/>
            <person name="Sanchez-Ramirez S."/>
            <person name="Szollosi G.J."/>
            <person name="Szarkandi J.G."/>
            <person name="Papp V."/>
            <person name="Albert L."/>
            <person name="Andreopoulos W."/>
            <person name="Angelini C."/>
            <person name="Antonin V."/>
            <person name="Barry K.W."/>
            <person name="Bougher N.L."/>
            <person name="Buchanan P."/>
            <person name="Buyck B."/>
            <person name="Bense V."/>
            <person name="Catcheside P."/>
            <person name="Chovatia M."/>
            <person name="Cooper J."/>
            <person name="Damon W."/>
            <person name="Desjardin D."/>
            <person name="Finy P."/>
            <person name="Geml J."/>
            <person name="Haridas S."/>
            <person name="Hughes K."/>
            <person name="Justo A."/>
            <person name="Karasinski D."/>
            <person name="Kautmanova I."/>
            <person name="Kiss B."/>
            <person name="Kocsube S."/>
            <person name="Kotiranta H."/>
            <person name="LaButti K.M."/>
            <person name="Lechner B.E."/>
            <person name="Liimatainen K."/>
            <person name="Lipzen A."/>
            <person name="Lukacs Z."/>
            <person name="Mihaltcheva S."/>
            <person name="Morgado L.N."/>
            <person name="Niskanen T."/>
            <person name="Noordeloos M.E."/>
            <person name="Ohm R.A."/>
            <person name="Ortiz-Santana B."/>
            <person name="Ovrebo C."/>
            <person name="Racz N."/>
            <person name="Riley R."/>
            <person name="Savchenko A."/>
            <person name="Shiryaev A."/>
            <person name="Soop K."/>
            <person name="Spirin V."/>
            <person name="Szebenyi C."/>
            <person name="Tomsovsky M."/>
            <person name="Tulloss R.E."/>
            <person name="Uehling J."/>
            <person name="Grigoriev I.V."/>
            <person name="Vagvolgyi C."/>
            <person name="Papp T."/>
            <person name="Martin F.M."/>
            <person name="Miettinen O."/>
            <person name="Hibbett D.S."/>
            <person name="Nagy L.G."/>
        </authorList>
    </citation>
    <scope>NUCLEOTIDE SEQUENCE [LARGE SCALE GENOMIC DNA]</scope>
    <source>
        <strain evidence="1 3">CBS 166.37</strain>
    </source>
</reference>
<name>A0A5C3LQI1_9AGAR</name>
<evidence type="ECO:0000313" key="3">
    <source>
        <dbReference type="Proteomes" id="UP000308652"/>
    </source>
</evidence>
<dbReference type="Proteomes" id="UP000308652">
    <property type="component" value="Unassembled WGS sequence"/>
</dbReference>
<evidence type="ECO:0000313" key="2">
    <source>
        <dbReference type="EMBL" id="TFK31001.1"/>
    </source>
</evidence>
<accession>A0A5C3LQI1</accession>
<protein>
    <submittedName>
        <fullName evidence="1">Uncharacterized protein</fullName>
    </submittedName>
</protein>